<reference evidence="7 8" key="1">
    <citation type="submission" date="2019-09" db="EMBL/GenBank/DDBJ databases">
        <title>Genome sequencing of strain KACC 21233.</title>
        <authorList>
            <person name="Heo J."/>
            <person name="Kim S.-J."/>
            <person name="Kim J.-S."/>
            <person name="Hong S.-B."/>
            <person name="Kwon S.-W."/>
        </authorList>
    </citation>
    <scope>NUCLEOTIDE SEQUENCE [LARGE SCALE GENOMIC DNA]</scope>
    <source>
        <strain evidence="7 8">KACC 21233</strain>
    </source>
</reference>
<gene>
    <name evidence="7" type="ORF">FLP30_03130</name>
</gene>
<evidence type="ECO:0000256" key="1">
    <source>
        <dbReference type="ARBA" id="ARBA00001947"/>
    </source>
</evidence>
<dbReference type="RefSeq" id="WP_149278548.1">
    <property type="nucleotide sequence ID" value="NZ_CP043506.1"/>
</dbReference>
<dbReference type="InterPro" id="IPR003785">
    <property type="entry name" value="Creatininase/forma_Hydrolase"/>
</dbReference>
<evidence type="ECO:0000256" key="5">
    <source>
        <dbReference type="ARBA" id="ARBA00024029"/>
    </source>
</evidence>
<dbReference type="SUPFAM" id="SSF102215">
    <property type="entry name" value="Creatininase"/>
    <property type="match status" value="1"/>
</dbReference>
<name>A0A5C1YMZ2_9PROT</name>
<dbReference type="Gene3D" id="3.40.50.10310">
    <property type="entry name" value="Creatininase"/>
    <property type="match status" value="1"/>
</dbReference>
<dbReference type="GO" id="GO:0046872">
    <property type="term" value="F:metal ion binding"/>
    <property type="evidence" value="ECO:0007669"/>
    <property type="project" value="UniProtKB-KW"/>
</dbReference>
<dbReference type="GO" id="GO:0016811">
    <property type="term" value="F:hydrolase activity, acting on carbon-nitrogen (but not peptide) bonds, in linear amides"/>
    <property type="evidence" value="ECO:0007669"/>
    <property type="project" value="TreeGrafter"/>
</dbReference>
<sequence length="276" mass="29440">MKRTIFQSACLAALLLASGVGHARAAQSCASRPQTVWLEQETWTEISQDIACGFTTAIIPVGGTEQSGPYIAVGKHNERVKVLSERIAQRVGHTLVAPVVAYVPEGGVSPRTSHMRFPGTLTVPVDVFERLVSSAAESLRVQGFTLVVLLGDHGGYQDALRHVARMLAPAWAKTGARIVYVPDYYEVLPHQYAQWLRRQGYGADVGQHAELSDTSLMLAANPAMVRQDALRHAPPPSASQGIYGGNPTRASAVLGQAGLAMQVDAAVKAIEAARGP</sequence>
<protein>
    <submittedName>
        <fullName evidence="7">Creatininase family protein</fullName>
    </submittedName>
</protein>
<dbReference type="PANTHER" id="PTHR35005:SF1">
    <property type="entry name" value="2-AMINO-5-FORMYLAMINO-6-RIBOSYLAMINOPYRIMIDIN-4(3H)-ONE 5'-MONOPHOSPHATE DEFORMYLASE"/>
    <property type="match status" value="1"/>
</dbReference>
<comment type="cofactor">
    <cofactor evidence="1">
        <name>Zn(2+)</name>
        <dbReference type="ChEBI" id="CHEBI:29105"/>
    </cofactor>
</comment>
<evidence type="ECO:0000313" key="8">
    <source>
        <dbReference type="Proteomes" id="UP000324536"/>
    </source>
</evidence>
<dbReference type="KEGG" id="acek:FLP30_03130"/>
<dbReference type="OrthoDB" id="9801445at2"/>
<evidence type="ECO:0000256" key="4">
    <source>
        <dbReference type="ARBA" id="ARBA00022833"/>
    </source>
</evidence>
<evidence type="ECO:0000256" key="2">
    <source>
        <dbReference type="ARBA" id="ARBA00022723"/>
    </source>
</evidence>
<organism evidence="7 8">
    <name type="scientific">Acetobacter vaccinii</name>
    <dbReference type="NCBI Taxonomy" id="2592655"/>
    <lineage>
        <taxon>Bacteria</taxon>
        <taxon>Pseudomonadati</taxon>
        <taxon>Pseudomonadota</taxon>
        <taxon>Alphaproteobacteria</taxon>
        <taxon>Acetobacterales</taxon>
        <taxon>Acetobacteraceae</taxon>
        <taxon>Acetobacter</taxon>
    </lineage>
</organism>
<dbReference type="GO" id="GO:0009231">
    <property type="term" value="P:riboflavin biosynthetic process"/>
    <property type="evidence" value="ECO:0007669"/>
    <property type="project" value="TreeGrafter"/>
</dbReference>
<evidence type="ECO:0000313" key="7">
    <source>
        <dbReference type="EMBL" id="QEO16868.1"/>
    </source>
</evidence>
<accession>A0A5C1YMZ2</accession>
<dbReference type="InterPro" id="IPR024087">
    <property type="entry name" value="Creatininase-like_sf"/>
</dbReference>
<keyword evidence="8" id="KW-1185">Reference proteome</keyword>
<dbReference type="AlphaFoldDB" id="A0A5C1YMZ2"/>
<evidence type="ECO:0000256" key="6">
    <source>
        <dbReference type="SAM" id="SignalP"/>
    </source>
</evidence>
<feature type="signal peptide" evidence="6">
    <location>
        <begin position="1"/>
        <end position="25"/>
    </location>
</feature>
<comment type="similarity">
    <text evidence="5">Belongs to the creatininase superfamily.</text>
</comment>
<feature type="chain" id="PRO_5022788770" evidence="6">
    <location>
        <begin position="26"/>
        <end position="276"/>
    </location>
</feature>
<keyword evidence="4" id="KW-0862">Zinc</keyword>
<keyword evidence="2" id="KW-0479">Metal-binding</keyword>
<dbReference type="PANTHER" id="PTHR35005">
    <property type="entry name" value="3-DEHYDRO-SCYLLO-INOSOSE HYDROLASE"/>
    <property type="match status" value="1"/>
</dbReference>
<dbReference type="Proteomes" id="UP000324536">
    <property type="component" value="Chromosome"/>
</dbReference>
<keyword evidence="3" id="KW-0378">Hydrolase</keyword>
<proteinExistence type="inferred from homology"/>
<keyword evidence="6" id="KW-0732">Signal</keyword>
<evidence type="ECO:0000256" key="3">
    <source>
        <dbReference type="ARBA" id="ARBA00022801"/>
    </source>
</evidence>
<dbReference type="EMBL" id="CP043506">
    <property type="protein sequence ID" value="QEO16868.1"/>
    <property type="molecule type" value="Genomic_DNA"/>
</dbReference>
<dbReference type="Pfam" id="PF02633">
    <property type="entry name" value="Creatininase"/>
    <property type="match status" value="1"/>
</dbReference>